<name>A0A9X1FR09_9FLAO</name>
<dbReference type="Proteomes" id="UP001138686">
    <property type="component" value="Unassembled WGS sequence"/>
</dbReference>
<evidence type="ECO:0000313" key="1">
    <source>
        <dbReference type="EMBL" id="MBW2938783.1"/>
    </source>
</evidence>
<dbReference type="EMBL" id="JAHWDP010000005">
    <property type="protein sequence ID" value="MBW2938783.1"/>
    <property type="molecule type" value="Genomic_DNA"/>
</dbReference>
<accession>A0A9X1FR09</accession>
<dbReference type="AlphaFoldDB" id="A0A9X1FR09"/>
<evidence type="ECO:0000313" key="2">
    <source>
        <dbReference type="Proteomes" id="UP001138686"/>
    </source>
</evidence>
<organism evidence="1 2">
    <name type="scientific">Halomarinibacterium sedimenti</name>
    <dbReference type="NCBI Taxonomy" id="2857106"/>
    <lineage>
        <taxon>Bacteria</taxon>
        <taxon>Pseudomonadati</taxon>
        <taxon>Bacteroidota</taxon>
        <taxon>Flavobacteriia</taxon>
        <taxon>Flavobacteriales</taxon>
        <taxon>Flavobacteriaceae</taxon>
        <taxon>Halomarinibacterium</taxon>
    </lineage>
</organism>
<reference evidence="1" key="1">
    <citation type="submission" date="2021-07" db="EMBL/GenBank/DDBJ databases">
        <title>Aureisphaera sp. CAU 1614 isolated from sea sediment.</title>
        <authorList>
            <person name="Kim W."/>
        </authorList>
    </citation>
    <scope>NUCLEOTIDE SEQUENCE</scope>
    <source>
        <strain evidence="1">CAU 1614</strain>
    </source>
</reference>
<sequence length="128" mass="15341">MNESPKDFSLKSLRSFIGAKEYNIAKEFYSELGFEIIEIDSKMCLVKANDTLCFYLQKYYVKNWINNSMLFLEVEELDAFYSWVIQKQLPTKFKNVRFTEIRNESWGREFFMHDPSGVLWHFGNFNSQ</sequence>
<protein>
    <submittedName>
        <fullName evidence="1">Glyoxalase</fullName>
    </submittedName>
</protein>
<proteinExistence type="predicted"/>
<keyword evidence="2" id="KW-1185">Reference proteome</keyword>
<dbReference type="RefSeq" id="WP_219053309.1">
    <property type="nucleotide sequence ID" value="NZ_JAHWDP010000005.1"/>
</dbReference>
<gene>
    <name evidence="1" type="ORF">KXJ69_11730</name>
</gene>
<comment type="caution">
    <text evidence="1">The sequence shown here is derived from an EMBL/GenBank/DDBJ whole genome shotgun (WGS) entry which is preliminary data.</text>
</comment>